<dbReference type="Pfam" id="PF00389">
    <property type="entry name" value="2-Hacid_dh"/>
    <property type="match status" value="1"/>
</dbReference>
<comment type="similarity">
    <text evidence="1 4">Belongs to the D-isomer specific 2-hydroxyacid dehydrogenase family.</text>
</comment>
<dbReference type="InterPro" id="IPR036291">
    <property type="entry name" value="NAD(P)-bd_dom_sf"/>
</dbReference>
<evidence type="ECO:0000259" key="5">
    <source>
        <dbReference type="Pfam" id="PF00389"/>
    </source>
</evidence>
<name>A0ABU9G5D2_9GAMM</name>
<proteinExistence type="inferred from homology"/>
<protein>
    <submittedName>
        <fullName evidence="7">D-2-hydroxyacid dehydrogenase</fullName>
    </submittedName>
</protein>
<dbReference type="PROSITE" id="PS00670">
    <property type="entry name" value="D_2_HYDROXYACID_DH_2"/>
    <property type="match status" value="1"/>
</dbReference>
<dbReference type="SUPFAM" id="SSF52283">
    <property type="entry name" value="Formate/glycerate dehydrogenase catalytic domain-like"/>
    <property type="match status" value="1"/>
</dbReference>
<dbReference type="Proteomes" id="UP001379949">
    <property type="component" value="Unassembled WGS sequence"/>
</dbReference>
<dbReference type="SUPFAM" id="SSF51735">
    <property type="entry name" value="NAD(P)-binding Rossmann-fold domains"/>
    <property type="match status" value="1"/>
</dbReference>
<evidence type="ECO:0000256" key="1">
    <source>
        <dbReference type="ARBA" id="ARBA00005854"/>
    </source>
</evidence>
<dbReference type="Gene3D" id="3.40.50.720">
    <property type="entry name" value="NAD(P)-binding Rossmann-like Domain"/>
    <property type="match status" value="2"/>
</dbReference>
<dbReference type="PANTHER" id="PTHR43761">
    <property type="entry name" value="D-ISOMER SPECIFIC 2-HYDROXYACID DEHYDROGENASE FAMILY PROTEIN (AFU_ORTHOLOGUE AFUA_1G13630)"/>
    <property type="match status" value="1"/>
</dbReference>
<feature type="domain" description="D-isomer specific 2-hydroxyacid dehydrogenase NAD-binding" evidence="6">
    <location>
        <begin position="106"/>
        <end position="286"/>
    </location>
</feature>
<dbReference type="RefSeq" id="WP_341567399.1">
    <property type="nucleotide sequence ID" value="NZ_JBAKAR010000008.1"/>
</dbReference>
<organism evidence="7 8">
    <name type="scientific">Marinomonas arenicola</name>
    <dbReference type="NCBI Taxonomy" id="569601"/>
    <lineage>
        <taxon>Bacteria</taxon>
        <taxon>Pseudomonadati</taxon>
        <taxon>Pseudomonadota</taxon>
        <taxon>Gammaproteobacteria</taxon>
        <taxon>Oceanospirillales</taxon>
        <taxon>Oceanospirillaceae</taxon>
        <taxon>Marinomonas</taxon>
    </lineage>
</organism>
<sequence>MKAVFLDRGSFPKSVNLVYPECITQVVEFENTRADEVIQRIQDADVVLTNKVVVDRAAIESTSALKLVQVMATGTNNVDKLACEENAIAVQNVEGYSGISVPEHTFSLLLALRRNLVSYLDDVKKGHWAKSEYFCFLDYPIQDLANTTMAIFGKGNLGQKVANIAAAFSMKVLFVEHKNATTVRPGYTEFQQALKLADVITLHCPLTDNTANMLSYDEFKMMKPNCVLLNTGRGGLVNEDALVDALTTHKIAAAGFDVATQEPMPVDHPLQKLTELPNFLLTPHVAWASAEAMQSLVDIGMNKIKQFSEVAQ</sequence>
<keyword evidence="3" id="KW-0520">NAD</keyword>
<evidence type="ECO:0000313" key="7">
    <source>
        <dbReference type="EMBL" id="MEL0613701.1"/>
    </source>
</evidence>
<dbReference type="InterPro" id="IPR006140">
    <property type="entry name" value="D-isomer_DH_NAD-bd"/>
</dbReference>
<dbReference type="InterPro" id="IPR006139">
    <property type="entry name" value="D-isomer_2_OHA_DH_cat_dom"/>
</dbReference>
<evidence type="ECO:0000256" key="3">
    <source>
        <dbReference type="ARBA" id="ARBA00023027"/>
    </source>
</evidence>
<dbReference type="EMBL" id="JBAKAR010000008">
    <property type="protein sequence ID" value="MEL0613701.1"/>
    <property type="molecule type" value="Genomic_DNA"/>
</dbReference>
<keyword evidence="2 4" id="KW-0560">Oxidoreductase</keyword>
<evidence type="ECO:0000259" key="6">
    <source>
        <dbReference type="Pfam" id="PF02826"/>
    </source>
</evidence>
<evidence type="ECO:0000256" key="4">
    <source>
        <dbReference type="RuleBase" id="RU003719"/>
    </source>
</evidence>
<keyword evidence="8" id="KW-1185">Reference proteome</keyword>
<dbReference type="InterPro" id="IPR029753">
    <property type="entry name" value="D-isomer_DH_CS"/>
</dbReference>
<reference evidence="7 8" key="1">
    <citation type="submission" date="2024-02" db="EMBL/GenBank/DDBJ databases">
        <title>Bacteria isolated from the canopy kelp, Nereocystis luetkeana.</title>
        <authorList>
            <person name="Pfister C.A."/>
            <person name="Younker I.T."/>
            <person name="Light S.H."/>
        </authorList>
    </citation>
    <scope>NUCLEOTIDE SEQUENCE [LARGE SCALE GENOMIC DNA]</scope>
    <source>
        <strain evidence="7 8">TI.4.07</strain>
    </source>
</reference>
<dbReference type="PANTHER" id="PTHR43761:SF1">
    <property type="entry name" value="D-ISOMER SPECIFIC 2-HYDROXYACID DEHYDROGENASE CATALYTIC DOMAIN-CONTAINING PROTEIN-RELATED"/>
    <property type="match status" value="1"/>
</dbReference>
<comment type="caution">
    <text evidence="7">The sequence shown here is derived from an EMBL/GenBank/DDBJ whole genome shotgun (WGS) entry which is preliminary data.</text>
</comment>
<accession>A0ABU9G5D2</accession>
<evidence type="ECO:0000313" key="8">
    <source>
        <dbReference type="Proteomes" id="UP001379949"/>
    </source>
</evidence>
<dbReference type="PROSITE" id="PS00671">
    <property type="entry name" value="D_2_HYDROXYACID_DH_3"/>
    <property type="match status" value="1"/>
</dbReference>
<gene>
    <name evidence="7" type="ORF">V6242_11140</name>
</gene>
<dbReference type="Pfam" id="PF02826">
    <property type="entry name" value="2-Hacid_dh_C"/>
    <property type="match status" value="1"/>
</dbReference>
<dbReference type="CDD" id="cd12162">
    <property type="entry name" value="2-Hacid_dh_4"/>
    <property type="match status" value="1"/>
</dbReference>
<dbReference type="InterPro" id="IPR050418">
    <property type="entry name" value="D-iso_2-hydroxyacid_DH_PdxB"/>
</dbReference>
<feature type="domain" description="D-isomer specific 2-hydroxyacid dehydrogenase catalytic" evidence="5">
    <location>
        <begin position="26"/>
        <end position="308"/>
    </location>
</feature>
<evidence type="ECO:0000256" key="2">
    <source>
        <dbReference type="ARBA" id="ARBA00023002"/>
    </source>
</evidence>